<name>A0ACB9H209_CICIN</name>
<protein>
    <submittedName>
        <fullName evidence="1">Uncharacterized protein</fullName>
    </submittedName>
</protein>
<reference evidence="2" key="1">
    <citation type="journal article" date="2022" name="Mol. Ecol. Resour.">
        <title>The genomes of chicory, endive, great burdock and yacon provide insights into Asteraceae palaeo-polyploidization history and plant inulin production.</title>
        <authorList>
            <person name="Fan W."/>
            <person name="Wang S."/>
            <person name="Wang H."/>
            <person name="Wang A."/>
            <person name="Jiang F."/>
            <person name="Liu H."/>
            <person name="Zhao H."/>
            <person name="Xu D."/>
            <person name="Zhang Y."/>
        </authorList>
    </citation>
    <scope>NUCLEOTIDE SEQUENCE [LARGE SCALE GENOMIC DNA]</scope>
    <source>
        <strain evidence="2">cv. Punajuju</strain>
    </source>
</reference>
<keyword evidence="2" id="KW-1185">Reference proteome</keyword>
<comment type="caution">
    <text evidence="1">The sequence shown here is derived from an EMBL/GenBank/DDBJ whole genome shotgun (WGS) entry which is preliminary data.</text>
</comment>
<reference evidence="1 2" key="2">
    <citation type="journal article" date="2022" name="Mol. Ecol. Resour.">
        <title>The genomes of chicory, endive, great burdock and yacon provide insights into Asteraceae paleo-polyploidization history and plant inulin production.</title>
        <authorList>
            <person name="Fan W."/>
            <person name="Wang S."/>
            <person name="Wang H."/>
            <person name="Wang A."/>
            <person name="Jiang F."/>
            <person name="Liu H."/>
            <person name="Zhao H."/>
            <person name="Xu D."/>
            <person name="Zhang Y."/>
        </authorList>
    </citation>
    <scope>NUCLEOTIDE SEQUENCE [LARGE SCALE GENOMIC DNA]</scope>
    <source>
        <strain evidence="2">cv. Punajuju</strain>
        <tissue evidence="1">Leaves</tissue>
    </source>
</reference>
<proteinExistence type="predicted"/>
<accession>A0ACB9H209</accession>
<sequence length="158" mass="17606">MATLTVPPTLVSPHDDAIKLYKAFKGFGCDTEAVINILAHRDSTQSAHIQHEYRTMYSDDILKRFDPGLKLIHTYVKQKHQKTITFGDKSRMGRGGIDAKVKPASNAAYSGTPVVIARMAMNSVRIVFRITLYSVNILEDFGVGNTHMTINIILVDSR</sequence>
<organism evidence="1 2">
    <name type="scientific">Cichorium intybus</name>
    <name type="common">Chicory</name>
    <dbReference type="NCBI Taxonomy" id="13427"/>
    <lineage>
        <taxon>Eukaryota</taxon>
        <taxon>Viridiplantae</taxon>
        <taxon>Streptophyta</taxon>
        <taxon>Embryophyta</taxon>
        <taxon>Tracheophyta</taxon>
        <taxon>Spermatophyta</taxon>
        <taxon>Magnoliopsida</taxon>
        <taxon>eudicotyledons</taxon>
        <taxon>Gunneridae</taxon>
        <taxon>Pentapetalae</taxon>
        <taxon>asterids</taxon>
        <taxon>campanulids</taxon>
        <taxon>Asterales</taxon>
        <taxon>Asteraceae</taxon>
        <taxon>Cichorioideae</taxon>
        <taxon>Cichorieae</taxon>
        <taxon>Cichoriinae</taxon>
        <taxon>Cichorium</taxon>
    </lineage>
</organism>
<evidence type="ECO:0000313" key="2">
    <source>
        <dbReference type="Proteomes" id="UP001055811"/>
    </source>
</evidence>
<gene>
    <name evidence="1" type="ORF">L2E82_02387</name>
</gene>
<dbReference type="Proteomes" id="UP001055811">
    <property type="component" value="Linkage Group LG01"/>
</dbReference>
<dbReference type="EMBL" id="CM042009">
    <property type="protein sequence ID" value="KAI3789587.1"/>
    <property type="molecule type" value="Genomic_DNA"/>
</dbReference>
<evidence type="ECO:0000313" key="1">
    <source>
        <dbReference type="EMBL" id="KAI3789587.1"/>
    </source>
</evidence>